<feature type="binding site" evidence="12">
    <location>
        <position position="429"/>
    </location>
    <ligand>
        <name>Zn(2+)</name>
        <dbReference type="ChEBI" id="CHEBI:29105"/>
        <label>1</label>
    </ligand>
</feature>
<dbReference type="Pfam" id="PF18074">
    <property type="entry name" value="PriA_C"/>
    <property type="match status" value="1"/>
</dbReference>
<feature type="binding site" evidence="12">
    <location>
        <position position="453"/>
    </location>
    <ligand>
        <name>Zn(2+)</name>
        <dbReference type="ChEBI" id="CHEBI:29105"/>
        <label>2</label>
    </ligand>
</feature>
<dbReference type="GO" id="GO:0003677">
    <property type="term" value="F:DNA binding"/>
    <property type="evidence" value="ECO:0007669"/>
    <property type="project" value="UniProtKB-UniRule"/>
</dbReference>
<feature type="binding site" evidence="12">
    <location>
        <position position="435"/>
    </location>
    <ligand>
        <name>Zn(2+)</name>
        <dbReference type="ChEBI" id="CHEBI:29105"/>
        <label>2</label>
    </ligand>
</feature>
<dbReference type="PROSITE" id="PS51192">
    <property type="entry name" value="HELICASE_ATP_BIND_1"/>
    <property type="match status" value="1"/>
</dbReference>
<dbReference type="Pfam" id="PF18319">
    <property type="entry name" value="Zn_ribbon_PriA"/>
    <property type="match status" value="1"/>
</dbReference>
<dbReference type="GO" id="GO:0005524">
    <property type="term" value="F:ATP binding"/>
    <property type="evidence" value="ECO:0007669"/>
    <property type="project" value="UniProtKB-UniRule"/>
</dbReference>
<comment type="cofactor">
    <cofactor evidence="12">
        <name>Zn(2+)</name>
        <dbReference type="ChEBI" id="CHEBI:29105"/>
    </cofactor>
    <text evidence="12">Binds 2 zinc ions per subunit.</text>
</comment>
<dbReference type="GO" id="GO:0008270">
    <property type="term" value="F:zinc ion binding"/>
    <property type="evidence" value="ECO:0007669"/>
    <property type="project" value="UniProtKB-UniRule"/>
</dbReference>
<evidence type="ECO:0000256" key="5">
    <source>
        <dbReference type="ARBA" id="ARBA00022801"/>
    </source>
</evidence>
<dbReference type="CDD" id="cd18804">
    <property type="entry name" value="SF2_C_priA"/>
    <property type="match status" value="1"/>
</dbReference>
<reference evidence="15" key="1">
    <citation type="submission" date="2020-10" db="EMBL/GenBank/DDBJ databases">
        <authorList>
            <person name="Gilroy R."/>
        </authorList>
    </citation>
    <scope>NUCLEOTIDE SEQUENCE</scope>
    <source>
        <strain evidence="15">CHK147-3167</strain>
    </source>
</reference>
<feature type="binding site" evidence="12">
    <location>
        <position position="466"/>
    </location>
    <ligand>
        <name>Zn(2+)</name>
        <dbReference type="ChEBI" id="CHEBI:29105"/>
        <label>1</label>
    </ligand>
</feature>
<comment type="similarity">
    <text evidence="12">Belongs to the helicase family. PriA subfamily.</text>
</comment>
<evidence type="ECO:0000256" key="6">
    <source>
        <dbReference type="ARBA" id="ARBA00022806"/>
    </source>
</evidence>
<proteinExistence type="inferred from homology"/>
<dbReference type="Gene3D" id="3.40.1440.60">
    <property type="entry name" value="PriA, 3(prime) DNA-binding domain"/>
    <property type="match status" value="1"/>
</dbReference>
<dbReference type="GO" id="GO:0006302">
    <property type="term" value="P:double-strand break repair"/>
    <property type="evidence" value="ECO:0007669"/>
    <property type="project" value="InterPro"/>
</dbReference>
<dbReference type="Pfam" id="PF17764">
    <property type="entry name" value="PriA_3primeBD"/>
    <property type="match status" value="1"/>
</dbReference>
<organism evidence="15 16">
    <name type="scientific">Candidatus Coprosoma intestinipullorum</name>
    <dbReference type="NCBI Taxonomy" id="2840752"/>
    <lineage>
        <taxon>Bacteria</taxon>
        <taxon>Bacillati</taxon>
        <taxon>Bacillota</taxon>
        <taxon>Bacillota incertae sedis</taxon>
        <taxon>Candidatus Coprosoma</taxon>
    </lineage>
</organism>
<feature type="binding site" evidence="12">
    <location>
        <position position="438"/>
    </location>
    <ligand>
        <name>Zn(2+)</name>
        <dbReference type="ChEBI" id="CHEBI:29105"/>
        <label>2</label>
    </ligand>
</feature>
<comment type="catalytic activity">
    <reaction evidence="11 12">
        <text>ATP + H2O = ADP + phosphate + H(+)</text>
        <dbReference type="Rhea" id="RHEA:13065"/>
        <dbReference type="ChEBI" id="CHEBI:15377"/>
        <dbReference type="ChEBI" id="CHEBI:15378"/>
        <dbReference type="ChEBI" id="CHEBI:30616"/>
        <dbReference type="ChEBI" id="CHEBI:43474"/>
        <dbReference type="ChEBI" id="CHEBI:456216"/>
        <dbReference type="EC" id="5.6.2.4"/>
    </reaction>
</comment>
<evidence type="ECO:0000256" key="3">
    <source>
        <dbReference type="ARBA" id="ARBA00022723"/>
    </source>
</evidence>
<gene>
    <name evidence="12 15" type="primary">priA</name>
    <name evidence="15" type="ORF">IAB27_02780</name>
</gene>
<evidence type="ECO:0000313" key="15">
    <source>
        <dbReference type="EMBL" id="HIQ90539.1"/>
    </source>
</evidence>
<dbReference type="SMART" id="SM00487">
    <property type="entry name" value="DEXDc"/>
    <property type="match status" value="1"/>
</dbReference>
<evidence type="ECO:0000256" key="2">
    <source>
        <dbReference type="ARBA" id="ARBA00022705"/>
    </source>
</evidence>
<dbReference type="EMBL" id="DVFV01000052">
    <property type="protein sequence ID" value="HIQ90539.1"/>
    <property type="molecule type" value="Genomic_DNA"/>
</dbReference>
<dbReference type="GO" id="GO:0006310">
    <property type="term" value="P:DNA recombination"/>
    <property type="evidence" value="ECO:0007669"/>
    <property type="project" value="InterPro"/>
</dbReference>
<dbReference type="SMART" id="SM00490">
    <property type="entry name" value="HELICc"/>
    <property type="match status" value="1"/>
</dbReference>
<dbReference type="InterPro" id="IPR011545">
    <property type="entry name" value="DEAD/DEAH_box_helicase_dom"/>
</dbReference>
<evidence type="ECO:0000256" key="9">
    <source>
        <dbReference type="ARBA" id="ARBA00023125"/>
    </source>
</evidence>
<evidence type="ECO:0000256" key="10">
    <source>
        <dbReference type="ARBA" id="ARBA00023235"/>
    </source>
</evidence>
<keyword evidence="2 12" id="KW-0235">DNA replication</keyword>
<feature type="binding site" evidence="12">
    <location>
        <position position="469"/>
    </location>
    <ligand>
        <name>Zn(2+)</name>
        <dbReference type="ChEBI" id="CHEBI:29105"/>
        <label>1</label>
    </ligand>
</feature>
<dbReference type="SUPFAM" id="SSF52540">
    <property type="entry name" value="P-loop containing nucleoside triphosphate hydrolases"/>
    <property type="match status" value="1"/>
</dbReference>
<keyword evidence="8 12" id="KW-0067">ATP-binding</keyword>
<dbReference type="Proteomes" id="UP000886786">
    <property type="component" value="Unassembled WGS sequence"/>
</dbReference>
<comment type="catalytic activity">
    <reaction evidence="12">
        <text>Couples ATP hydrolysis with the unwinding of duplex DNA by translocating in the 3'-5' direction.</text>
        <dbReference type="EC" id="5.6.2.4"/>
    </reaction>
</comment>
<dbReference type="CDD" id="cd17929">
    <property type="entry name" value="DEXHc_priA"/>
    <property type="match status" value="1"/>
</dbReference>
<sequence length="715" mass="81558">MYADVLVEVKTKDLEKMFTYRVPDSMVLSPGMRVLVPFGKRNIEGFVMKIYDHGDFDYEVRDIVSVIDERAVINEEMMELGKYISLKTLCPLILAYQTMLPRALKAKVKTKVNKKYATYVVIDREDEPEREKQKEVYDYVKKNGKVLKSSAIKISSAVKALIDKGYLKEVKEEVYRFAEDEKIEVKDFKLTFDQKKVIGEIDLNKFKPYLLHGVTGSGKTFVYIKLILDVLKEGKEAIVLVPEISLTPQTADTFRGYFGNKVAILHSGLSEGEKYDEWRRIERGEVSIAIGARSAVFAPFTNLGIIIVDEEHSASYKQDSNPKYNAIDIALKRGKTYGIPVVLGSATPSVESYTRAKMGIYKLLEMKKRINEKMPKVYLVDMKEEFKKGNRLFSDILVSKVNERLNSDEQIIVLLNRRGFSTVISCKECGFTHKCPNCDIPLTYHKSKGMMRCHYCDYTVPKLYVCPICKSKNINSLGMGTEKLEEEFQKRFPKAKTIRMDTDTTHSKGAHRRIVDEFREGKYNVLVGTQMIAKGLDFPKVTLVLVFGADTSLNIPDFRSAERTFELLNQVVGRAGRAKLNGEAILQGFNMNHYSIVAASKNDYEMFYNEEMKIRKVLKYPPYYNLALVKISSRNYESLKNESSKIAVYLRDNLRNNIILGPGVATIPKVNNVYYMNIIIKYKKTIEVINPLKFILGKYAGGKVAVSIDLNPTKL</sequence>
<accession>A0A9D0ZQ21</accession>
<dbReference type="FunFam" id="3.40.50.300:FF:000489">
    <property type="entry name" value="Primosome assembly protein PriA"/>
    <property type="match status" value="1"/>
</dbReference>
<dbReference type="Pfam" id="PF00270">
    <property type="entry name" value="DEAD"/>
    <property type="match status" value="1"/>
</dbReference>
<dbReference type="EC" id="5.6.2.4" evidence="12"/>
<keyword evidence="9 12" id="KW-0238">DNA-binding</keyword>
<dbReference type="PROSITE" id="PS51194">
    <property type="entry name" value="HELICASE_CTER"/>
    <property type="match status" value="1"/>
</dbReference>
<dbReference type="GO" id="GO:1990077">
    <property type="term" value="C:primosome complex"/>
    <property type="evidence" value="ECO:0007669"/>
    <property type="project" value="UniProtKB-UniRule"/>
</dbReference>
<dbReference type="InterPro" id="IPR014001">
    <property type="entry name" value="Helicase_ATP-bd"/>
</dbReference>
<keyword evidence="5 12" id="KW-0378">Hydrolase</keyword>
<feature type="binding site" evidence="12">
    <location>
        <position position="456"/>
    </location>
    <ligand>
        <name>Zn(2+)</name>
        <dbReference type="ChEBI" id="CHEBI:29105"/>
        <label>2</label>
    </ligand>
</feature>
<evidence type="ECO:0000259" key="14">
    <source>
        <dbReference type="PROSITE" id="PS51194"/>
    </source>
</evidence>
<dbReference type="InterPro" id="IPR041222">
    <property type="entry name" value="PriA_3primeBD"/>
</dbReference>
<dbReference type="Pfam" id="PF00271">
    <property type="entry name" value="Helicase_C"/>
    <property type="match status" value="1"/>
</dbReference>
<reference evidence="15" key="2">
    <citation type="journal article" date="2021" name="PeerJ">
        <title>Extensive microbial diversity within the chicken gut microbiome revealed by metagenomics and culture.</title>
        <authorList>
            <person name="Gilroy R."/>
            <person name="Ravi A."/>
            <person name="Getino M."/>
            <person name="Pursley I."/>
            <person name="Horton D.L."/>
            <person name="Alikhan N.F."/>
            <person name="Baker D."/>
            <person name="Gharbi K."/>
            <person name="Hall N."/>
            <person name="Watson M."/>
            <person name="Adriaenssens E.M."/>
            <person name="Foster-Nyarko E."/>
            <person name="Jarju S."/>
            <person name="Secka A."/>
            <person name="Antonio M."/>
            <person name="Oren A."/>
            <person name="Chaudhuri R.R."/>
            <person name="La Ragione R."/>
            <person name="Hildebrand F."/>
            <person name="Pallen M.J."/>
        </authorList>
    </citation>
    <scope>NUCLEOTIDE SEQUENCE</scope>
    <source>
        <strain evidence="15">CHK147-3167</strain>
    </source>
</reference>
<feature type="domain" description="Helicase ATP-binding" evidence="13">
    <location>
        <begin position="200"/>
        <end position="366"/>
    </location>
</feature>
<evidence type="ECO:0000256" key="11">
    <source>
        <dbReference type="ARBA" id="ARBA00048988"/>
    </source>
</evidence>
<dbReference type="InterPro" id="IPR040498">
    <property type="entry name" value="PriA_CRR"/>
</dbReference>
<comment type="subunit">
    <text evidence="12">Component of the replication restart primosome.</text>
</comment>
<evidence type="ECO:0000313" key="16">
    <source>
        <dbReference type="Proteomes" id="UP000886786"/>
    </source>
</evidence>
<dbReference type="InterPro" id="IPR005259">
    <property type="entry name" value="PriA"/>
</dbReference>
<keyword evidence="6 12" id="KW-0347">Helicase</keyword>
<feature type="domain" description="Helicase C-terminal" evidence="14">
    <location>
        <begin position="455"/>
        <end position="615"/>
    </location>
</feature>
<dbReference type="PANTHER" id="PTHR30580:SF0">
    <property type="entry name" value="PRIMOSOMAL PROTEIN N"/>
    <property type="match status" value="1"/>
</dbReference>
<evidence type="ECO:0000256" key="4">
    <source>
        <dbReference type="ARBA" id="ARBA00022741"/>
    </source>
</evidence>
<keyword evidence="3 12" id="KW-0479">Metal-binding</keyword>
<dbReference type="GO" id="GO:0006270">
    <property type="term" value="P:DNA replication initiation"/>
    <property type="evidence" value="ECO:0007669"/>
    <property type="project" value="TreeGrafter"/>
</dbReference>
<name>A0A9D0ZQ21_9FIRM</name>
<keyword evidence="4 12" id="KW-0547">Nucleotide-binding</keyword>
<dbReference type="InterPro" id="IPR042115">
    <property type="entry name" value="PriA_3primeBD_sf"/>
</dbReference>
<comment type="caution">
    <text evidence="15">The sequence shown here is derived from an EMBL/GenBank/DDBJ whole genome shotgun (WGS) entry which is preliminary data.</text>
</comment>
<comment type="function">
    <text evidence="12">Initiates the restart of stalled replication forks, which reloads the replicative helicase on sites other than the origin of replication. Recognizes and binds to abandoned replication forks and remodels them to uncover a helicase loading site. Promotes assembly of the primosome at these replication forks.</text>
</comment>
<dbReference type="AlphaFoldDB" id="A0A9D0ZQ21"/>
<protein>
    <recommendedName>
        <fullName evidence="12">Replication restart protein PriA</fullName>
    </recommendedName>
    <alternativeName>
        <fullName evidence="12">ATP-dependent DNA helicase PriA</fullName>
        <ecNumber evidence="12">5.6.2.4</ecNumber>
    </alternativeName>
    <alternativeName>
        <fullName evidence="12">DNA 3'-5' helicase PriA</fullName>
    </alternativeName>
</protein>
<dbReference type="InterPro" id="IPR027417">
    <property type="entry name" value="P-loop_NTPase"/>
</dbReference>
<dbReference type="NCBIfam" id="TIGR00595">
    <property type="entry name" value="priA"/>
    <property type="match status" value="1"/>
</dbReference>
<keyword evidence="7 12" id="KW-0862">Zinc</keyword>
<evidence type="ECO:0000256" key="1">
    <source>
        <dbReference type="ARBA" id="ARBA00022515"/>
    </source>
</evidence>
<dbReference type="GO" id="GO:0006269">
    <property type="term" value="P:DNA replication, synthesis of primer"/>
    <property type="evidence" value="ECO:0007669"/>
    <property type="project" value="UniProtKB-KW"/>
</dbReference>
<feature type="binding site" evidence="12">
    <location>
        <position position="426"/>
    </location>
    <ligand>
        <name>Zn(2+)</name>
        <dbReference type="ChEBI" id="CHEBI:29105"/>
        <label>1</label>
    </ligand>
</feature>
<keyword evidence="1 12" id="KW-0639">Primosome</keyword>
<evidence type="ECO:0000256" key="12">
    <source>
        <dbReference type="HAMAP-Rule" id="MF_00983"/>
    </source>
</evidence>
<dbReference type="GO" id="GO:0043138">
    <property type="term" value="F:3'-5' DNA helicase activity"/>
    <property type="evidence" value="ECO:0007669"/>
    <property type="project" value="UniProtKB-EC"/>
</dbReference>
<evidence type="ECO:0000256" key="8">
    <source>
        <dbReference type="ARBA" id="ARBA00022840"/>
    </source>
</evidence>
<dbReference type="InterPro" id="IPR041236">
    <property type="entry name" value="PriA_C"/>
</dbReference>
<dbReference type="PANTHER" id="PTHR30580">
    <property type="entry name" value="PRIMOSOMAL PROTEIN N"/>
    <property type="match status" value="1"/>
</dbReference>
<keyword evidence="10 12" id="KW-0413">Isomerase</keyword>
<dbReference type="GO" id="GO:0016787">
    <property type="term" value="F:hydrolase activity"/>
    <property type="evidence" value="ECO:0007669"/>
    <property type="project" value="UniProtKB-KW"/>
</dbReference>
<evidence type="ECO:0000259" key="13">
    <source>
        <dbReference type="PROSITE" id="PS51192"/>
    </source>
</evidence>
<dbReference type="Gene3D" id="3.40.50.300">
    <property type="entry name" value="P-loop containing nucleotide triphosphate hydrolases"/>
    <property type="match status" value="2"/>
</dbReference>
<evidence type="ECO:0000256" key="7">
    <source>
        <dbReference type="ARBA" id="ARBA00022833"/>
    </source>
</evidence>
<dbReference type="InterPro" id="IPR001650">
    <property type="entry name" value="Helicase_C-like"/>
</dbReference>
<dbReference type="HAMAP" id="MF_00983">
    <property type="entry name" value="PriA"/>
    <property type="match status" value="1"/>
</dbReference>
<dbReference type="FunFam" id="3.40.1440.60:FF:000001">
    <property type="entry name" value="Primosomal protein N"/>
    <property type="match status" value="1"/>
</dbReference>